<name>A0AAD6CYZ3_9EURO</name>
<evidence type="ECO:0000256" key="7">
    <source>
        <dbReference type="ARBA" id="ARBA00023125"/>
    </source>
</evidence>
<dbReference type="PANTHER" id="PTHR14513:SF0">
    <property type="entry name" value="PROTECTION OF TELOMERES PROTEIN 1"/>
    <property type="match status" value="1"/>
</dbReference>
<comment type="subcellular location">
    <subcellularLocation>
        <location evidence="2">Chromosome</location>
        <location evidence="2">Telomere</location>
    </subcellularLocation>
    <subcellularLocation>
        <location evidence="1">Nucleus</location>
    </subcellularLocation>
</comment>
<feature type="region of interest" description="Disordered" evidence="9">
    <location>
        <begin position="334"/>
        <end position="364"/>
    </location>
</feature>
<dbReference type="InterPro" id="IPR011564">
    <property type="entry name" value="Telomer_end-bd_POT1/Cdc13"/>
</dbReference>
<dbReference type="Pfam" id="PF02765">
    <property type="entry name" value="POT1"/>
    <property type="match status" value="1"/>
</dbReference>
<proteinExistence type="inferred from homology"/>
<keyword evidence="8" id="KW-0539">Nucleus</keyword>
<dbReference type="SMART" id="SM00976">
    <property type="entry name" value="Telo_bind"/>
    <property type="match status" value="1"/>
</dbReference>
<feature type="compositionally biased region" description="Basic and acidic residues" evidence="9">
    <location>
        <begin position="334"/>
        <end position="345"/>
    </location>
</feature>
<dbReference type="InterPro" id="IPR028389">
    <property type="entry name" value="POT1"/>
</dbReference>
<evidence type="ECO:0000256" key="5">
    <source>
        <dbReference type="ARBA" id="ARBA00022454"/>
    </source>
</evidence>
<keyword evidence="7" id="KW-0238">DNA-binding</keyword>
<keyword evidence="5" id="KW-0158">Chromosome</keyword>
<dbReference type="GO" id="GO:0032210">
    <property type="term" value="P:regulation of telomere maintenance via telomerase"/>
    <property type="evidence" value="ECO:0007669"/>
    <property type="project" value="TreeGrafter"/>
</dbReference>
<evidence type="ECO:0000256" key="1">
    <source>
        <dbReference type="ARBA" id="ARBA00004123"/>
    </source>
</evidence>
<reference evidence="11 12" key="1">
    <citation type="journal article" date="2023" name="IMA Fungus">
        <title>Comparative genomic study of the Penicillium genus elucidates a diverse pangenome and 15 lateral gene transfer events.</title>
        <authorList>
            <person name="Petersen C."/>
            <person name="Sorensen T."/>
            <person name="Nielsen M.R."/>
            <person name="Sondergaard T.E."/>
            <person name="Sorensen J.L."/>
            <person name="Fitzpatrick D.A."/>
            <person name="Frisvad J.C."/>
            <person name="Nielsen K.L."/>
        </authorList>
    </citation>
    <scope>NUCLEOTIDE SEQUENCE [LARGE SCALE GENOMIC DNA]</scope>
    <source>
        <strain evidence="11 12">IBT 35679</strain>
    </source>
</reference>
<dbReference type="FunFam" id="2.40.50.140:FF:000303">
    <property type="entry name" value="Protection of telomeres protein 1"/>
    <property type="match status" value="1"/>
</dbReference>
<evidence type="ECO:0000256" key="4">
    <source>
        <dbReference type="ARBA" id="ARBA00015253"/>
    </source>
</evidence>
<evidence type="ECO:0000256" key="6">
    <source>
        <dbReference type="ARBA" id="ARBA00022895"/>
    </source>
</evidence>
<comment type="caution">
    <text evidence="11">The sequence shown here is derived from an EMBL/GenBank/DDBJ whole genome shotgun (WGS) entry which is preliminary data.</text>
</comment>
<dbReference type="Proteomes" id="UP001220324">
    <property type="component" value="Unassembled WGS sequence"/>
</dbReference>
<dbReference type="SUPFAM" id="SSF50249">
    <property type="entry name" value="Nucleic acid-binding proteins"/>
    <property type="match status" value="2"/>
</dbReference>
<keyword evidence="12" id="KW-1185">Reference proteome</keyword>
<evidence type="ECO:0000256" key="8">
    <source>
        <dbReference type="ARBA" id="ARBA00023242"/>
    </source>
</evidence>
<evidence type="ECO:0000313" key="12">
    <source>
        <dbReference type="Proteomes" id="UP001220324"/>
    </source>
</evidence>
<dbReference type="Gene3D" id="2.40.50.140">
    <property type="entry name" value="Nucleic acid-binding proteins"/>
    <property type="match status" value="2"/>
</dbReference>
<sequence>MPATDPVRSIDAACSSRGLVTVIGMVVSKLDAYRTSGSSYCITFELKDYDFDGPDWANSLKIKYFNDNESKLPPVLKHDVVLLRNIRVGEYKAKVTGAAYQGQKVPWAIFRHEEDSTKSPSITTGPDPFPPTAAEKRIALALLDKYTQEVQNNTWRTSTPGQNQVVQAIPSAKKKSGLPMTLIKDLEANCYVQIVGQVVKDHNYESDKSTIWITDYTVNDSLVDYKKDDDETGTDGDKFGYLTRKEDGWPGPWGKLTMQVTLWDPHAAYSRNNVKPGDLVLLGSVRPKYSNHGNIEGVVHEDKRFPEKVHLRTISSDYNEEAQELMKRRKAYWEIHGEPKTENKQSKKQKKKATEKEKSREEGQTVISATLSRAKRNPNVKTREFGIPVRSVDSILSAETHNISLPGGISYKLPFQNVAYNIIARVVDFFPPDLADFAVQVRTKTIAHQSQEHRTWEWRFCLLVEGIEPVISKDQPREQMKIFVSGAEAEHLLCLDPTDLRENPSNLHELREKLFLLWGNLEEKKREAAVNVVQGQAWTPPAGISGVPMQCCIKEYGVTCVHSRDPDAMQVDGEPCGVQEGCFGWERRFSLYGTTIHE</sequence>
<dbReference type="InterPro" id="IPR012340">
    <property type="entry name" value="NA-bd_OB-fold"/>
</dbReference>
<dbReference type="AlphaFoldDB" id="A0AAD6CYZ3"/>
<organism evidence="11 12">
    <name type="scientific">Penicillium frequentans</name>
    <dbReference type="NCBI Taxonomy" id="3151616"/>
    <lineage>
        <taxon>Eukaryota</taxon>
        <taxon>Fungi</taxon>
        <taxon>Dikarya</taxon>
        <taxon>Ascomycota</taxon>
        <taxon>Pezizomycotina</taxon>
        <taxon>Eurotiomycetes</taxon>
        <taxon>Eurotiomycetidae</taxon>
        <taxon>Eurotiales</taxon>
        <taxon>Aspergillaceae</taxon>
        <taxon>Penicillium</taxon>
    </lineage>
</organism>
<feature type="domain" description="Telomeric single stranded DNA binding POT1/Cdc13" evidence="10">
    <location>
        <begin position="7"/>
        <end position="147"/>
    </location>
</feature>
<protein>
    <recommendedName>
        <fullName evidence="4">Protection of telomeres protein 1</fullName>
    </recommendedName>
</protein>
<dbReference type="Pfam" id="PF16686">
    <property type="entry name" value="POT1PC"/>
    <property type="match status" value="1"/>
</dbReference>
<evidence type="ECO:0000256" key="9">
    <source>
        <dbReference type="SAM" id="MobiDB-lite"/>
    </source>
</evidence>
<dbReference type="InterPro" id="IPR032042">
    <property type="entry name" value="POT1PC"/>
</dbReference>
<keyword evidence="6" id="KW-0779">Telomere</keyword>
<evidence type="ECO:0000313" key="11">
    <source>
        <dbReference type="EMBL" id="KAJ5546021.1"/>
    </source>
</evidence>
<dbReference type="EMBL" id="JAQIZZ010000003">
    <property type="protein sequence ID" value="KAJ5546021.1"/>
    <property type="molecule type" value="Genomic_DNA"/>
</dbReference>
<feature type="compositionally biased region" description="Basic and acidic residues" evidence="9">
    <location>
        <begin position="352"/>
        <end position="363"/>
    </location>
</feature>
<gene>
    <name evidence="11" type="ORF">N7494_003606</name>
</gene>
<evidence type="ECO:0000256" key="2">
    <source>
        <dbReference type="ARBA" id="ARBA00004574"/>
    </source>
</evidence>
<dbReference type="PANTHER" id="PTHR14513">
    <property type="entry name" value="PROTECTION OF TELOMERES 1"/>
    <property type="match status" value="1"/>
</dbReference>
<evidence type="ECO:0000256" key="3">
    <source>
        <dbReference type="ARBA" id="ARBA00008442"/>
    </source>
</evidence>
<evidence type="ECO:0000259" key="10">
    <source>
        <dbReference type="SMART" id="SM00976"/>
    </source>
</evidence>
<accession>A0AAD6CYZ3</accession>
<dbReference type="GO" id="GO:0010521">
    <property type="term" value="F:telomerase inhibitor activity"/>
    <property type="evidence" value="ECO:0007669"/>
    <property type="project" value="TreeGrafter"/>
</dbReference>
<dbReference type="GO" id="GO:0016233">
    <property type="term" value="P:telomere capping"/>
    <property type="evidence" value="ECO:0007669"/>
    <property type="project" value="TreeGrafter"/>
</dbReference>
<dbReference type="GO" id="GO:0098505">
    <property type="term" value="F:G-rich strand telomeric DNA binding"/>
    <property type="evidence" value="ECO:0007669"/>
    <property type="project" value="TreeGrafter"/>
</dbReference>
<dbReference type="GO" id="GO:0000783">
    <property type="term" value="C:nuclear telomere cap complex"/>
    <property type="evidence" value="ECO:0007669"/>
    <property type="project" value="TreeGrafter"/>
</dbReference>
<comment type="similarity">
    <text evidence="3">Belongs to the telombin family.</text>
</comment>